<organism evidence="1 2">
    <name type="scientific">Enterococcus phage ECP3</name>
    <dbReference type="NCBI Taxonomy" id="1498168"/>
    <lineage>
        <taxon>Viruses</taxon>
        <taxon>Duplodnaviria</taxon>
        <taxon>Heunggongvirae</taxon>
        <taxon>Uroviricota</taxon>
        <taxon>Caudoviricetes</taxon>
        <taxon>Herelleviridae</taxon>
        <taxon>Brockvirinae</taxon>
        <taxon>Kochikohdavirus</taxon>
        <taxon>Kochikohdavirus ECP3</taxon>
    </lineage>
</organism>
<dbReference type="EMBL" id="KJ801817">
    <property type="protein sequence ID" value="AII28577.1"/>
    <property type="molecule type" value="Genomic_DNA"/>
</dbReference>
<keyword evidence="2" id="KW-1185">Reference proteome</keyword>
<dbReference type="GeneID" id="24628266"/>
<proteinExistence type="predicted"/>
<name>A0A096XTE5_9CAUD</name>
<protein>
    <submittedName>
        <fullName evidence="1">Uncharacterized protein</fullName>
    </submittedName>
</protein>
<evidence type="ECO:0000313" key="1">
    <source>
        <dbReference type="EMBL" id="AII28577.1"/>
    </source>
</evidence>
<sequence length="55" mass="6834">MIWWQDNENYKVTRFRCAEDLKEFLNELDREDEVITIFNDGHYNFIIIKRGEHVE</sequence>
<dbReference type="RefSeq" id="YP_009147218.1">
    <property type="nucleotide sequence ID" value="NC_027335.2"/>
</dbReference>
<reference evidence="1" key="1">
    <citation type="submission" date="2014-05" db="EMBL/GenBank/DDBJ databases">
        <title>Complete genome sequence of Enterococcus faecalis bacteriophage ECP3.</title>
        <authorList>
            <person name="Kang H.-Y."/>
            <person name="Kim S."/>
            <person name="Kim J."/>
        </authorList>
    </citation>
    <scope>NUCLEOTIDE SEQUENCE [LARGE SCALE GENOMIC DNA]</scope>
    <source>
        <strain evidence="1">ECP3</strain>
    </source>
</reference>
<dbReference type="Proteomes" id="UP000030157">
    <property type="component" value="Segment"/>
</dbReference>
<accession>A0A096XTE5</accession>
<evidence type="ECO:0000313" key="2">
    <source>
        <dbReference type="Proteomes" id="UP000030157"/>
    </source>
</evidence>